<comment type="pathway">
    <text evidence="2">Glycan metabolism.</text>
</comment>
<organism evidence="15 16">
    <name type="scientific">Populus alba x Populus x berolinensis</name>
    <dbReference type="NCBI Taxonomy" id="444605"/>
    <lineage>
        <taxon>Eukaryota</taxon>
        <taxon>Viridiplantae</taxon>
        <taxon>Streptophyta</taxon>
        <taxon>Embryophyta</taxon>
        <taxon>Tracheophyta</taxon>
        <taxon>Spermatophyta</taxon>
        <taxon>Magnoliopsida</taxon>
        <taxon>eudicotyledons</taxon>
        <taxon>Gunneridae</taxon>
        <taxon>Pentapetalae</taxon>
        <taxon>rosids</taxon>
        <taxon>fabids</taxon>
        <taxon>Malpighiales</taxon>
        <taxon>Salicaceae</taxon>
        <taxon>Saliceae</taxon>
        <taxon>Populus</taxon>
    </lineage>
</organism>
<evidence type="ECO:0000256" key="3">
    <source>
        <dbReference type="ARBA" id="ARBA00007737"/>
    </source>
</evidence>
<comment type="subcellular location">
    <subcellularLocation>
        <location evidence="1">Membrane</location>
        <topology evidence="1">Single-pass type II membrane protein</topology>
    </subcellularLocation>
</comment>
<evidence type="ECO:0000256" key="4">
    <source>
        <dbReference type="ARBA" id="ARBA00022676"/>
    </source>
</evidence>
<evidence type="ECO:0000313" key="16">
    <source>
        <dbReference type="Proteomes" id="UP001164929"/>
    </source>
</evidence>
<dbReference type="GO" id="GO:0016020">
    <property type="term" value="C:membrane"/>
    <property type="evidence" value="ECO:0007669"/>
    <property type="project" value="UniProtKB-SubCell"/>
</dbReference>
<keyword evidence="8" id="KW-1133">Transmembrane helix</keyword>
<evidence type="ECO:0000256" key="9">
    <source>
        <dbReference type="ARBA" id="ARBA00023136"/>
    </source>
</evidence>
<evidence type="ECO:0000256" key="5">
    <source>
        <dbReference type="ARBA" id="ARBA00022679"/>
    </source>
</evidence>
<protein>
    <recommendedName>
        <fullName evidence="13">O-fucosyltransferase family protein</fullName>
    </recommendedName>
</protein>
<keyword evidence="6" id="KW-0812">Transmembrane</keyword>
<keyword evidence="9" id="KW-0472">Membrane</keyword>
<dbReference type="Pfam" id="PF10250">
    <property type="entry name" value="O-FucT"/>
    <property type="match status" value="1"/>
</dbReference>
<feature type="region of interest" description="Disordered" evidence="14">
    <location>
        <begin position="272"/>
        <end position="329"/>
    </location>
</feature>
<feature type="compositionally biased region" description="Pro residues" evidence="14">
    <location>
        <begin position="90"/>
        <end position="102"/>
    </location>
</feature>
<evidence type="ECO:0000313" key="15">
    <source>
        <dbReference type="EMBL" id="KAJ6951781.1"/>
    </source>
</evidence>
<keyword evidence="5" id="KW-0808">Transferase</keyword>
<feature type="compositionally biased region" description="Acidic residues" evidence="14">
    <location>
        <begin position="319"/>
        <end position="329"/>
    </location>
</feature>
<gene>
    <name evidence="15" type="ORF">NC653_041051</name>
</gene>
<dbReference type="GO" id="GO:0006004">
    <property type="term" value="P:fucose metabolic process"/>
    <property type="evidence" value="ECO:0007669"/>
    <property type="project" value="UniProtKB-KW"/>
</dbReference>
<keyword evidence="12" id="KW-0119">Carbohydrate metabolism</keyword>
<comment type="similarity">
    <text evidence="3">Belongs to the glycosyltransferase GT106 family.</text>
</comment>
<keyword evidence="16" id="KW-1185">Reference proteome</keyword>
<evidence type="ECO:0000256" key="14">
    <source>
        <dbReference type="SAM" id="MobiDB-lite"/>
    </source>
</evidence>
<evidence type="ECO:0000256" key="6">
    <source>
        <dbReference type="ARBA" id="ARBA00022692"/>
    </source>
</evidence>
<evidence type="ECO:0000256" key="1">
    <source>
        <dbReference type="ARBA" id="ARBA00004606"/>
    </source>
</evidence>
<comment type="caution">
    <text evidence="15">The sequence shown here is derived from an EMBL/GenBank/DDBJ whole genome shotgun (WGS) entry which is preliminary data.</text>
</comment>
<dbReference type="AlphaFoldDB" id="A0AAD6L7J7"/>
<dbReference type="PANTHER" id="PTHR31741">
    <property type="entry name" value="OS02G0726500 PROTEIN-RELATED"/>
    <property type="match status" value="1"/>
</dbReference>
<keyword evidence="7" id="KW-0735">Signal-anchor</keyword>
<keyword evidence="4" id="KW-0328">Glycosyltransferase</keyword>
<dbReference type="PANTHER" id="PTHR31741:SF6">
    <property type="entry name" value="PROTEIN EMBRYO SAC DEVELOPMENT ARREST 30"/>
    <property type="match status" value="1"/>
</dbReference>
<feature type="compositionally biased region" description="Acidic residues" evidence="14">
    <location>
        <begin position="285"/>
        <end position="305"/>
    </location>
</feature>
<sequence>MIKQGILNDKLSVDSHVRRSNGSCPLMPEEIGLLLKEMGYSTETMIYVAGSETFGGQRILIPLRANFSNTVDRTQVCTKQELSDLVGPETPLPLNPFQPPPTKTEEQLKEEWNRAGPRPRPLLPPPDRPIYQHEKEVEADAFFPGFHNDGSGWPDFSSLVMGHRLYESASSKTYRPDRRVLAELFNVIHDNLYHHNNRTWKRVVREHLNKSLSEDGLIRQSLLSKPTTFLSHPLPECSCRIPSAEVPKQVKGNDGRFLHGGEDECPRWMQLSQEDTRSESAVVEEGSDDNSESEYENDGVEQQESDDSRGRSGLTEIPMDQEDEWDPND</sequence>
<evidence type="ECO:0000256" key="10">
    <source>
        <dbReference type="ARBA" id="ARBA00023180"/>
    </source>
</evidence>
<keyword evidence="10" id="KW-0325">Glycoprotein</keyword>
<feature type="compositionally biased region" description="Basic and acidic residues" evidence="14">
    <location>
        <begin position="103"/>
        <end position="113"/>
    </location>
</feature>
<dbReference type="GO" id="GO:0016757">
    <property type="term" value="F:glycosyltransferase activity"/>
    <property type="evidence" value="ECO:0007669"/>
    <property type="project" value="UniProtKB-KW"/>
</dbReference>
<evidence type="ECO:0000256" key="11">
    <source>
        <dbReference type="ARBA" id="ARBA00023253"/>
    </source>
</evidence>
<dbReference type="GO" id="GO:0009507">
    <property type="term" value="C:chloroplast"/>
    <property type="evidence" value="ECO:0007669"/>
    <property type="project" value="TreeGrafter"/>
</dbReference>
<proteinExistence type="inferred from homology"/>
<evidence type="ECO:0000256" key="13">
    <source>
        <dbReference type="ARBA" id="ARBA00030350"/>
    </source>
</evidence>
<feature type="region of interest" description="Disordered" evidence="14">
    <location>
        <begin position="85"/>
        <end position="126"/>
    </location>
</feature>
<name>A0AAD6L7J7_9ROSI</name>
<accession>A0AAD6L7J7</accession>
<dbReference type="Proteomes" id="UP001164929">
    <property type="component" value="Chromosome 19"/>
</dbReference>
<dbReference type="InterPro" id="IPR019378">
    <property type="entry name" value="GDP-Fuc_O-FucTrfase"/>
</dbReference>
<dbReference type="GO" id="GO:0005794">
    <property type="term" value="C:Golgi apparatus"/>
    <property type="evidence" value="ECO:0007669"/>
    <property type="project" value="TreeGrafter"/>
</dbReference>
<dbReference type="EMBL" id="JAQIZT010000019">
    <property type="protein sequence ID" value="KAJ6951781.1"/>
    <property type="molecule type" value="Genomic_DNA"/>
</dbReference>
<reference evidence="15" key="1">
    <citation type="journal article" date="2023" name="Mol. Ecol. Resour.">
        <title>Chromosome-level genome assembly of a triploid poplar Populus alba 'Berolinensis'.</title>
        <authorList>
            <person name="Chen S."/>
            <person name="Yu Y."/>
            <person name="Wang X."/>
            <person name="Wang S."/>
            <person name="Zhang T."/>
            <person name="Zhou Y."/>
            <person name="He R."/>
            <person name="Meng N."/>
            <person name="Wang Y."/>
            <person name="Liu W."/>
            <person name="Liu Z."/>
            <person name="Liu J."/>
            <person name="Guo Q."/>
            <person name="Huang H."/>
            <person name="Sederoff R.R."/>
            <person name="Wang G."/>
            <person name="Qu G."/>
            <person name="Chen S."/>
        </authorList>
    </citation>
    <scope>NUCLEOTIDE SEQUENCE</scope>
    <source>
        <strain evidence="15">SC-2020</strain>
    </source>
</reference>
<evidence type="ECO:0000256" key="7">
    <source>
        <dbReference type="ARBA" id="ARBA00022968"/>
    </source>
</evidence>
<evidence type="ECO:0000256" key="12">
    <source>
        <dbReference type="ARBA" id="ARBA00023277"/>
    </source>
</evidence>
<keyword evidence="11" id="KW-0294">Fucose metabolism</keyword>
<evidence type="ECO:0000256" key="2">
    <source>
        <dbReference type="ARBA" id="ARBA00004881"/>
    </source>
</evidence>
<evidence type="ECO:0000256" key="8">
    <source>
        <dbReference type="ARBA" id="ARBA00022989"/>
    </source>
</evidence>